<keyword evidence="4" id="KW-1185">Reference proteome</keyword>
<feature type="domain" description="HTH APSES-type" evidence="2">
    <location>
        <begin position="321"/>
        <end position="431"/>
    </location>
</feature>
<accession>J7S6M4</accession>
<dbReference type="PROSITE" id="PS51299">
    <property type="entry name" value="HTH_APSES"/>
    <property type="match status" value="1"/>
</dbReference>
<feature type="region of interest" description="Disordered" evidence="1">
    <location>
        <begin position="501"/>
        <end position="538"/>
    </location>
</feature>
<dbReference type="HOGENOM" id="CLU_360943_0_0_1"/>
<dbReference type="GO" id="GO:0030907">
    <property type="term" value="C:MBF transcription complex"/>
    <property type="evidence" value="ECO:0007669"/>
    <property type="project" value="TreeGrafter"/>
</dbReference>
<feature type="region of interest" description="Disordered" evidence="1">
    <location>
        <begin position="756"/>
        <end position="775"/>
    </location>
</feature>
<reference evidence="4" key="2">
    <citation type="submission" date="2012-08" db="EMBL/GenBank/DDBJ databases">
        <title>Genome sequence of Kazachstania naganishii.</title>
        <authorList>
            <person name="Gordon J.L."/>
            <person name="Armisen D."/>
            <person name="Proux-Wera E."/>
            <person name="OhEigeartaigh S.S."/>
            <person name="Byrne K.P."/>
            <person name="Wolfe K.H."/>
        </authorList>
    </citation>
    <scope>NUCLEOTIDE SEQUENCE [LARGE SCALE GENOMIC DNA]</scope>
    <source>
        <strain evidence="4">ATCC MYA-139 / BCRC 22969 / CBS 8797 / CCRC 22969 / KCTC 17520 / NBRC 10181 / NCYC 3082</strain>
    </source>
</reference>
<protein>
    <recommendedName>
        <fullName evidence="2">HTH APSES-type domain-containing protein</fullName>
    </recommendedName>
</protein>
<evidence type="ECO:0000313" key="3">
    <source>
        <dbReference type="EMBL" id="CCK70459.1"/>
    </source>
</evidence>
<feature type="region of interest" description="Disordered" evidence="1">
    <location>
        <begin position="184"/>
        <end position="222"/>
    </location>
</feature>
<dbReference type="Gene3D" id="3.10.260.10">
    <property type="entry name" value="Transcription regulator HTH, APSES-type DNA-binding domain"/>
    <property type="match status" value="1"/>
</dbReference>
<dbReference type="GO" id="GO:0033309">
    <property type="term" value="C:SBF transcription complex"/>
    <property type="evidence" value="ECO:0007669"/>
    <property type="project" value="TreeGrafter"/>
</dbReference>
<feature type="compositionally biased region" description="Basic and acidic residues" evidence="1">
    <location>
        <begin position="766"/>
        <end position="775"/>
    </location>
</feature>
<reference evidence="3 4" key="1">
    <citation type="journal article" date="2011" name="Proc. Natl. Acad. Sci. U.S.A.">
        <title>Evolutionary erosion of yeast sex chromosomes by mating-type switching accidents.</title>
        <authorList>
            <person name="Gordon J.L."/>
            <person name="Armisen D."/>
            <person name="Proux-Wera E."/>
            <person name="Oheigeartaigh S.S."/>
            <person name="Byrne K.P."/>
            <person name="Wolfe K.H."/>
        </authorList>
    </citation>
    <scope>NUCLEOTIDE SEQUENCE [LARGE SCALE GENOMIC DNA]</scope>
    <source>
        <strain evidence="4">ATCC MYA-139 / BCRC 22969 / CBS 8797 / CCRC 22969 / KCTC 17520 / NBRC 10181 / NCYC 3082</strain>
    </source>
</reference>
<dbReference type="InterPro" id="IPR036887">
    <property type="entry name" value="HTH_APSES_sf"/>
</dbReference>
<evidence type="ECO:0000259" key="2">
    <source>
        <dbReference type="PROSITE" id="PS51299"/>
    </source>
</evidence>
<dbReference type="eggNOG" id="ENOG502S1IW">
    <property type="taxonomic scope" value="Eukaryota"/>
</dbReference>
<evidence type="ECO:0000256" key="1">
    <source>
        <dbReference type="SAM" id="MobiDB-lite"/>
    </source>
</evidence>
<dbReference type="GO" id="GO:0003677">
    <property type="term" value="F:DNA binding"/>
    <property type="evidence" value="ECO:0007669"/>
    <property type="project" value="InterPro"/>
</dbReference>
<feature type="compositionally biased region" description="Polar residues" evidence="1">
    <location>
        <begin position="187"/>
        <end position="202"/>
    </location>
</feature>
<feature type="compositionally biased region" description="Polar residues" evidence="1">
    <location>
        <begin position="210"/>
        <end position="222"/>
    </location>
</feature>
<dbReference type="PANTHER" id="PTHR43828">
    <property type="entry name" value="ASPARAGINASE"/>
    <property type="match status" value="1"/>
</dbReference>
<dbReference type="KEGG" id="kng:KNAG_0E01970"/>
<feature type="region of interest" description="Disordered" evidence="1">
    <location>
        <begin position="93"/>
        <end position="117"/>
    </location>
</feature>
<proteinExistence type="predicted"/>
<dbReference type="RefSeq" id="XP_022464705.1">
    <property type="nucleotide sequence ID" value="XM_022608183.1"/>
</dbReference>
<dbReference type="InterPro" id="IPR051642">
    <property type="entry name" value="SWI6-like"/>
</dbReference>
<feature type="compositionally biased region" description="Polar residues" evidence="1">
    <location>
        <begin position="511"/>
        <end position="529"/>
    </location>
</feature>
<dbReference type="AlphaFoldDB" id="J7S6M4"/>
<dbReference type="GeneID" id="34526159"/>
<organism evidence="3 4">
    <name type="scientific">Huiozyma naganishii (strain ATCC MYA-139 / BCRC 22969 / CBS 8797 / KCTC 17520 / NBRC 10181 / NCYC 3082 / Yp74L-3)</name>
    <name type="common">Yeast</name>
    <name type="synonym">Kazachstania naganishii</name>
    <dbReference type="NCBI Taxonomy" id="1071383"/>
    <lineage>
        <taxon>Eukaryota</taxon>
        <taxon>Fungi</taxon>
        <taxon>Dikarya</taxon>
        <taxon>Ascomycota</taxon>
        <taxon>Saccharomycotina</taxon>
        <taxon>Saccharomycetes</taxon>
        <taxon>Saccharomycetales</taxon>
        <taxon>Saccharomycetaceae</taxon>
        <taxon>Huiozyma</taxon>
    </lineage>
</organism>
<evidence type="ECO:0000313" key="4">
    <source>
        <dbReference type="Proteomes" id="UP000006310"/>
    </source>
</evidence>
<feature type="compositionally biased region" description="Basic and acidic residues" evidence="1">
    <location>
        <begin position="501"/>
        <end position="510"/>
    </location>
</feature>
<sequence>MCNMDGDSLVKQTFNPSEEIAEPTSGPFKYRIDPKTIQLTESPLDDYQRTVFATLLSQNQPIDISIADISYKSNLIEKIRNLPYASSLYNKERQNTTNKLSTKHPSEETLPKEKRDKSKHMKKILRCSEYLLPDICSCEENNKGGKHTIDLCDSLDSDTRRHLALKPNTPQILMGDVELDIEERTEPSSYKNNVVGNKTQTEVTHEDSEGNNPSGYTNGLKSDNVQSHAKIARKLINPNNGIILSAETSYVFLTGIWRLYEDIMFGLLHINRHGNTPNSTAQAVCRRELDIVLHNILFSSRTSASRKEKGTQFNSIKDSASFQSSTKSDYPLGAGQYDEFHWANFPLSLRQHLFDQYMDKIIHFDGVPKKLTTFVEDMDIIHRVRGGFTHIQGTWAPVEVARSLCSMFCFPIRYFLVPIFGPDFPSDCEQQFLSRHDEMLFINKLSYSSAIPQNSSVRGYDGSIQKPPTHHPKPLKIKQLYKFPRRQSKSFYWENEFEKSKGRSPVKDSSNKASLSSKDIKNNSMTTISSKDERSIPTSLRPLDRTVYSQETFRPHGISETNPYQNAPQSTYAPFFYSQEQQILHYQPQVYGSVGLSPQQSSCNPGVYPLFSEEPVNTVQSTPVQCFPMAGRQHGWHHQENLMPVTMPTLLVQPNNNQTINMAAANPYPQTMPNISGSGAFMGNILPPIMYSPNRVECQSRCRPPIHTVNHAALRIPVAVPPLEAIRTYGVENHPRHFNYAMGSRPPFEANRTAKIGSQNPVLEDCSEHHKFRDS</sequence>
<feature type="compositionally biased region" description="Basic and acidic residues" evidence="1">
    <location>
        <begin position="104"/>
        <end position="116"/>
    </location>
</feature>
<dbReference type="Proteomes" id="UP000006310">
    <property type="component" value="Chromosome 5"/>
</dbReference>
<dbReference type="EMBL" id="HE978318">
    <property type="protein sequence ID" value="CCK70459.1"/>
    <property type="molecule type" value="Genomic_DNA"/>
</dbReference>
<dbReference type="GO" id="GO:0000981">
    <property type="term" value="F:DNA-binding transcription factor activity, RNA polymerase II-specific"/>
    <property type="evidence" value="ECO:0007669"/>
    <property type="project" value="UniProtKB-ARBA"/>
</dbReference>
<dbReference type="SUPFAM" id="SSF54616">
    <property type="entry name" value="DNA-binding domain of Mlu1-box binding protein MBP1"/>
    <property type="match status" value="1"/>
</dbReference>
<dbReference type="PANTHER" id="PTHR43828:SF5">
    <property type="entry name" value="TRANSCRIPTIONAL REPRESSOR XBP1"/>
    <property type="match status" value="1"/>
</dbReference>
<dbReference type="OrthoDB" id="5562739at2759"/>
<gene>
    <name evidence="3" type="primary">KNAG0E01970</name>
    <name evidence="3" type="ordered locus">KNAG_0E01970</name>
</gene>
<dbReference type="InterPro" id="IPR003163">
    <property type="entry name" value="Tscrpt_reg_HTH_APSES-type"/>
</dbReference>
<name>J7S6M4_HUIN7</name>